<evidence type="ECO:0000259" key="18">
    <source>
        <dbReference type="Pfam" id="PF02516"/>
    </source>
</evidence>
<dbReference type="KEGG" id="mzi:HWN40_10570"/>
<evidence type="ECO:0000256" key="15">
    <source>
        <dbReference type="ARBA" id="ARBA00030679"/>
    </source>
</evidence>
<dbReference type="Gene3D" id="2.60.40.3390">
    <property type="match status" value="1"/>
</dbReference>
<protein>
    <recommendedName>
        <fullName evidence="6">dolichyl-phosphooligosaccharide-protein glycotransferase</fullName>
        <ecNumber evidence="6">2.4.99.21</ecNumber>
    </recommendedName>
    <alternativeName>
        <fullName evidence="15">Oligosaccharyl transferase</fullName>
    </alternativeName>
</protein>
<evidence type="ECO:0000313" key="22">
    <source>
        <dbReference type="Proteomes" id="UP000509594"/>
    </source>
</evidence>
<dbReference type="Gene3D" id="3.40.50.12610">
    <property type="match status" value="1"/>
</dbReference>
<dbReference type="Proteomes" id="UP000509594">
    <property type="component" value="Chromosome"/>
</dbReference>
<evidence type="ECO:0000259" key="20">
    <source>
        <dbReference type="Pfam" id="PF22627"/>
    </source>
</evidence>
<feature type="transmembrane region" description="Helical" evidence="17">
    <location>
        <begin position="212"/>
        <end position="232"/>
    </location>
</feature>
<dbReference type="RefSeq" id="WP_176965694.1">
    <property type="nucleotide sequence ID" value="NZ_CP058215.1"/>
</dbReference>
<keyword evidence="9 17" id="KW-0812">Transmembrane</keyword>
<feature type="transmembrane region" description="Helical" evidence="17">
    <location>
        <begin position="295"/>
        <end position="315"/>
    </location>
</feature>
<name>A0A7D5E8T1_9EURY</name>
<comment type="catalytic activity">
    <reaction evidence="16">
        <text>an archaeal dolichyl phosphooligosaccharide + [protein]-L-asparagine = an archaeal dolichyl phosphate + a glycoprotein with the oligosaccharide chain attached by N-beta-D-glycosyl linkage to a protein L-asparagine.</text>
        <dbReference type="EC" id="2.4.99.21"/>
    </reaction>
</comment>
<evidence type="ECO:0000256" key="10">
    <source>
        <dbReference type="ARBA" id="ARBA00022723"/>
    </source>
</evidence>
<evidence type="ECO:0000256" key="14">
    <source>
        <dbReference type="ARBA" id="ARBA00023211"/>
    </source>
</evidence>
<feature type="domain" description="Archaeal glycosylation protein B peripheral" evidence="19">
    <location>
        <begin position="746"/>
        <end position="835"/>
    </location>
</feature>
<evidence type="ECO:0000256" key="6">
    <source>
        <dbReference type="ARBA" id="ARBA00012602"/>
    </source>
</evidence>
<dbReference type="GO" id="GO:0046872">
    <property type="term" value="F:metal ion binding"/>
    <property type="evidence" value="ECO:0007669"/>
    <property type="project" value="UniProtKB-KW"/>
</dbReference>
<evidence type="ECO:0000256" key="13">
    <source>
        <dbReference type="ARBA" id="ARBA00023136"/>
    </source>
</evidence>
<dbReference type="InterPro" id="IPR041154">
    <property type="entry name" value="AglB_P1"/>
</dbReference>
<feature type="transmembrane region" description="Helical" evidence="17">
    <location>
        <begin position="18"/>
        <end position="36"/>
    </location>
</feature>
<feature type="transmembrane region" description="Helical" evidence="17">
    <location>
        <begin position="493"/>
        <end position="511"/>
    </location>
</feature>
<feature type="transmembrane region" description="Helical" evidence="17">
    <location>
        <begin position="87"/>
        <end position="106"/>
    </location>
</feature>
<evidence type="ECO:0000256" key="12">
    <source>
        <dbReference type="ARBA" id="ARBA00022989"/>
    </source>
</evidence>
<feature type="transmembrane region" description="Helical" evidence="17">
    <location>
        <begin position="443"/>
        <end position="461"/>
    </location>
</feature>
<dbReference type="Pfam" id="PF02516">
    <property type="entry name" value="STT3"/>
    <property type="match status" value="1"/>
</dbReference>
<evidence type="ECO:0000256" key="3">
    <source>
        <dbReference type="ARBA" id="ARBA00004651"/>
    </source>
</evidence>
<dbReference type="InterPro" id="IPR054479">
    <property type="entry name" value="AglB-like_core"/>
</dbReference>
<dbReference type="Pfam" id="PF22627">
    <property type="entry name" value="AglB_core-like"/>
    <property type="match status" value="1"/>
</dbReference>
<evidence type="ECO:0000256" key="16">
    <source>
        <dbReference type="ARBA" id="ARBA00034066"/>
    </source>
</evidence>
<dbReference type="PANTHER" id="PTHR13872:SF1">
    <property type="entry name" value="DOLICHYL-DIPHOSPHOOLIGOSACCHARIDE--PROTEIN GLYCOSYLTRANSFERASE SUBUNIT STT3B"/>
    <property type="match status" value="1"/>
</dbReference>
<dbReference type="AlphaFoldDB" id="A0A7D5E8T1"/>
<organism evidence="21 22">
    <name type="scientific">Methanolobus zinderi</name>
    <dbReference type="NCBI Taxonomy" id="536044"/>
    <lineage>
        <taxon>Archaea</taxon>
        <taxon>Methanobacteriati</taxon>
        <taxon>Methanobacteriota</taxon>
        <taxon>Stenosarchaea group</taxon>
        <taxon>Methanomicrobia</taxon>
        <taxon>Methanosarcinales</taxon>
        <taxon>Methanosarcinaceae</taxon>
        <taxon>Methanolobus</taxon>
    </lineage>
</organism>
<dbReference type="InterPro" id="IPR003674">
    <property type="entry name" value="Oligo_trans_STT3"/>
</dbReference>
<proteinExistence type="inferred from homology"/>
<evidence type="ECO:0000256" key="8">
    <source>
        <dbReference type="ARBA" id="ARBA00022679"/>
    </source>
</evidence>
<evidence type="ECO:0000313" key="21">
    <source>
        <dbReference type="EMBL" id="QLC50639.1"/>
    </source>
</evidence>
<comment type="subcellular location">
    <subcellularLocation>
        <location evidence="3">Cell membrane</location>
        <topology evidence="3">Multi-pass membrane protein</topology>
    </subcellularLocation>
</comment>
<keyword evidence="7" id="KW-0328">Glycosyltransferase</keyword>
<dbReference type="EMBL" id="CP058215">
    <property type="protein sequence ID" value="QLC50639.1"/>
    <property type="molecule type" value="Genomic_DNA"/>
</dbReference>
<keyword evidence="22" id="KW-1185">Reference proteome</keyword>
<reference evidence="21 22" key="1">
    <citation type="submission" date="2020-06" db="EMBL/GenBank/DDBJ databases">
        <title>Methanolobus halotolerans sp. nov., isolated from a saline lake Tus in Siberia.</title>
        <authorList>
            <person name="Shen Y."/>
            <person name="Chen S.-C."/>
            <person name="Lai M.-C."/>
            <person name="Huang H.-H."/>
            <person name="Chiu H.-H."/>
            <person name="Tang S.-L."/>
            <person name="Rogozin D.Y."/>
            <person name="Degermendzhy A.G."/>
        </authorList>
    </citation>
    <scope>NUCLEOTIDE SEQUENCE [LARGE SCALE GENOMIC DNA]</scope>
    <source>
        <strain evidence="21 22">DSM 21339</strain>
    </source>
</reference>
<feature type="transmembrane region" description="Helical" evidence="17">
    <location>
        <begin position="421"/>
        <end position="437"/>
    </location>
</feature>
<keyword evidence="12 17" id="KW-1133">Transmembrane helix</keyword>
<dbReference type="InterPro" id="IPR048307">
    <property type="entry name" value="STT3_N"/>
</dbReference>
<comment type="cofactor">
    <cofactor evidence="2">
        <name>Mg(2+)</name>
        <dbReference type="ChEBI" id="CHEBI:18420"/>
    </cofactor>
</comment>
<dbReference type="PANTHER" id="PTHR13872">
    <property type="entry name" value="DOLICHYL-DIPHOSPHOOLIGOSACCHARIDE--PROTEIN GLYCOSYLTRANSFERASE SUBUNIT"/>
    <property type="match status" value="1"/>
</dbReference>
<evidence type="ECO:0000256" key="5">
    <source>
        <dbReference type="ARBA" id="ARBA00010810"/>
    </source>
</evidence>
<evidence type="ECO:0000256" key="1">
    <source>
        <dbReference type="ARBA" id="ARBA00001936"/>
    </source>
</evidence>
<feature type="transmembrane region" description="Helical" evidence="17">
    <location>
        <begin position="173"/>
        <end position="192"/>
    </location>
</feature>
<evidence type="ECO:0000256" key="9">
    <source>
        <dbReference type="ARBA" id="ARBA00022692"/>
    </source>
</evidence>
<dbReference type="NCBIfam" id="TIGR04154">
    <property type="entry name" value="archaeo_STT3"/>
    <property type="match status" value="1"/>
</dbReference>
<comment type="cofactor">
    <cofactor evidence="1">
        <name>Mn(2+)</name>
        <dbReference type="ChEBI" id="CHEBI:29035"/>
    </cofactor>
</comment>
<evidence type="ECO:0000259" key="19">
    <source>
        <dbReference type="Pfam" id="PF18079"/>
    </source>
</evidence>
<dbReference type="GO" id="GO:0004576">
    <property type="term" value="F:oligosaccharyl transferase activity"/>
    <property type="evidence" value="ECO:0007669"/>
    <property type="project" value="InterPro"/>
</dbReference>
<keyword evidence="10" id="KW-0479">Metal-binding</keyword>
<gene>
    <name evidence="21" type="ORF">HWN40_10570</name>
</gene>
<feature type="transmembrane region" description="Helical" evidence="17">
    <location>
        <begin position="148"/>
        <end position="167"/>
    </location>
</feature>
<dbReference type="EC" id="2.4.99.21" evidence="6"/>
<dbReference type="OrthoDB" id="82393at2157"/>
<keyword evidence="11" id="KW-0460">Magnesium</keyword>
<dbReference type="UniPathway" id="UPA00378"/>
<feature type="transmembrane region" description="Helical" evidence="17">
    <location>
        <begin position="263"/>
        <end position="283"/>
    </location>
</feature>
<feature type="domain" description="Oligosaccharyl transferase STT3 N-terminal" evidence="18">
    <location>
        <begin position="22"/>
        <end position="461"/>
    </location>
</feature>
<accession>A0A7D5E8T1</accession>
<keyword evidence="8 21" id="KW-0808">Transferase</keyword>
<evidence type="ECO:0000256" key="11">
    <source>
        <dbReference type="ARBA" id="ARBA00022842"/>
    </source>
</evidence>
<evidence type="ECO:0000256" key="7">
    <source>
        <dbReference type="ARBA" id="ARBA00022676"/>
    </source>
</evidence>
<feature type="transmembrane region" description="Helical" evidence="17">
    <location>
        <begin position="118"/>
        <end position="136"/>
    </location>
</feature>
<evidence type="ECO:0000256" key="4">
    <source>
        <dbReference type="ARBA" id="ARBA00004922"/>
    </source>
</evidence>
<dbReference type="GeneID" id="55822123"/>
<feature type="transmembrane region" description="Helical" evidence="17">
    <location>
        <begin position="391"/>
        <end position="414"/>
    </location>
</feature>
<keyword evidence="13 17" id="KW-0472">Membrane</keyword>
<dbReference type="InterPro" id="IPR026410">
    <property type="entry name" value="OlisacTrfase_arch"/>
</dbReference>
<sequence length="837" mass="93291">MENNKPDRDIKSQIKNSWPYMVLISFIALVAFYIRIRPSESVFISEDFIRFGGNDPWYHMRMVYTLLENYPRGMFYNPLTNYPSGSYIHFGPLFDQMIAFVVMIIGAGSPGTELVNTFGAYFPAILGALTVIPVYFIGKYVGGHKTGIIAALLIAVAPGQFLSRSIIGFTDHHAAETLFSTLFMMFFMLSAIKAKEKEIGFIDLKSKDWKKLKSPFILAAIAGVMYAAFQLIWPGAPLFGLIIVIFAAVQYTIDHLNNRSTDYLGMIGITTFLIGMILIAPFIHPEMGVSTFFYSWFHVISAIAAIGAFVFMSLLHKELNRRKFKPYMYPIVLVSLLLVGLIFTRIVAPSIYSLAIDTPAIIFGIKTGGAATIAEASSIFYSGGNFTLQNVWYNFAVGFYLSIIAMLMLAYSVARKHRPQETLLLVWSFFILLAIYGQNRFAYYYSVNVAILSAYFASKILNISGWEDLENAYNRKIQSISEIGPFLKNNLKIHHILSLALILLIVVYPGYSLAMQQSQGTGGPNGYWIESLLWMNESTPDPGMDFYAIYEAPEKGEIFDYPDSVYGVMSWWDYGHWIETIGHRIPNANPFQAGIGGRRNSIEEENQPGASTFFTAQSEEEATAVLEAVHPDPDKAGARYVVSDVEMATGKFYAMSAWTLDTDGYYQSVQTNAGYQYVPGERYFNSMEAKLHIFDGTGLQQYRMVHESPIGNTQEPGYKNVYNVLYGGSLAEINTGYVKIFEYVEGAQVTGTAPEGETVTISSTIRTSQGRTFIYSQSETSDGTYSFTVPYSTEGPISGETQFDTAPTGPYTISYGGTQEEVSVSETDVLEGNVIEV</sequence>
<comment type="pathway">
    <text evidence="4">Protein modification; protein glycosylation.</text>
</comment>
<keyword evidence="14" id="KW-0464">Manganese</keyword>
<dbReference type="GO" id="GO:0005886">
    <property type="term" value="C:plasma membrane"/>
    <property type="evidence" value="ECO:0007669"/>
    <property type="project" value="UniProtKB-SubCell"/>
</dbReference>
<dbReference type="Pfam" id="PF18079">
    <property type="entry name" value="AglB_L1"/>
    <property type="match status" value="1"/>
</dbReference>
<feature type="transmembrane region" description="Helical" evidence="17">
    <location>
        <begin position="327"/>
        <end position="348"/>
    </location>
</feature>
<feature type="domain" description="AglB-like core" evidence="20">
    <location>
        <begin position="528"/>
        <end position="648"/>
    </location>
</feature>
<comment type="similarity">
    <text evidence="5">Belongs to the STT3 family.</text>
</comment>
<evidence type="ECO:0000256" key="17">
    <source>
        <dbReference type="SAM" id="Phobius"/>
    </source>
</evidence>
<evidence type="ECO:0000256" key="2">
    <source>
        <dbReference type="ARBA" id="ARBA00001946"/>
    </source>
</evidence>